<dbReference type="PROSITE" id="PS01359">
    <property type="entry name" value="ZF_PHD_1"/>
    <property type="match status" value="1"/>
</dbReference>
<sequence>MDAHLRSEEVSHSEFRRRAPPPDASSFLLDRAGRISPIGKRVVFVKEGYLQQCKEIGAPAEEPRWTSLALRREQHLCHTNLRSASALGAPGQLRLGLVEVCVVAAESEGTGGAVGPNIMAANTAVRPALHASVAPPGLDIFTSTLEDQDGVEVPVRAATPSWFVRVMLRRWRHGRVSSCAGSLWTTLDVFIDAGVPDWLIAKERYDAAQRRRWREGTDDFDLEDDSFELDISRPSGRSGRGGRSRRSGKRRRPSGHESSGEQAKRRQRLAGGVDAGAAAAGGAQTSGGSCRSGRRVPASVAELQDEGLPMTMRRGRQHEMDWSSYFCARCNDGGELLECDGVCLRSFHVGCLQPRERPSPSAPPERAWFCQECRAGIGVCTVCKLPGEAGRDVFKCRLGSCGHFYHRQCLQDIQPQFASRVLRGSMDGTNDVAFTCPAHFCHTCNVSGDSRQLMRCWCCPTSYHTRCLPLGVARLNHKNIECSACTHARGSHCWPNRFPDAAVIAELARATDSSPEAMKRSLELGGDVCAECAVAELLHAAGGARGARGGARAGHNTGVAMRDTSRWEARVATGRGTRRAALAAEMAAQATTSAGETHFARITPMQGGMPYVDLTGRSEFCFGSQRNGLAAADFPLRLLSLQKHSLLHVHAGAGVTLSYAGVQARDRYPVTLIRSGGAAETLTAMRPAPLRPGDVICIADDAESMQSDGKRE</sequence>
<feature type="domain" description="PHD-type" evidence="7">
    <location>
        <begin position="324"/>
        <end position="376"/>
    </location>
</feature>
<dbReference type="InterPro" id="IPR013083">
    <property type="entry name" value="Znf_RING/FYVE/PHD"/>
</dbReference>
<keyword evidence="3 5" id="KW-0863">Zinc-finger</keyword>
<comment type="caution">
    <text evidence="9">The sequence shown here is derived from an EMBL/GenBank/DDBJ whole genome shotgun (WGS) entry which is preliminary data.</text>
</comment>
<dbReference type="AlphaFoldDB" id="A0AAW1RCQ2"/>
<dbReference type="SUPFAM" id="SSF57903">
    <property type="entry name" value="FYVE/PHD zinc finger"/>
    <property type="match status" value="1"/>
</dbReference>
<evidence type="ECO:0000256" key="6">
    <source>
        <dbReference type="SAM" id="MobiDB-lite"/>
    </source>
</evidence>
<protein>
    <recommendedName>
        <fullName evidence="11">PHD-type domain-containing protein</fullName>
    </recommendedName>
</protein>
<evidence type="ECO:0000256" key="4">
    <source>
        <dbReference type="ARBA" id="ARBA00022833"/>
    </source>
</evidence>
<feature type="compositionally biased region" description="Low complexity" evidence="6">
    <location>
        <begin position="270"/>
        <end position="288"/>
    </location>
</feature>
<dbReference type="Gene3D" id="3.30.40.10">
    <property type="entry name" value="Zinc/RING finger domain, C3HC4 (zinc finger)"/>
    <property type="match status" value="2"/>
</dbReference>
<dbReference type="Proteomes" id="UP001445335">
    <property type="component" value="Unassembled WGS sequence"/>
</dbReference>
<evidence type="ECO:0000256" key="5">
    <source>
        <dbReference type="PROSITE-ProRule" id="PRU00175"/>
    </source>
</evidence>
<dbReference type="PROSITE" id="PS50016">
    <property type="entry name" value="ZF_PHD_2"/>
    <property type="match status" value="1"/>
</dbReference>
<dbReference type="InterPro" id="IPR011011">
    <property type="entry name" value="Znf_FYVE_PHD"/>
</dbReference>
<evidence type="ECO:0000313" key="10">
    <source>
        <dbReference type="Proteomes" id="UP001445335"/>
    </source>
</evidence>
<dbReference type="CDD" id="cd15565">
    <property type="entry name" value="PHD2_NSD"/>
    <property type="match status" value="1"/>
</dbReference>
<dbReference type="InterPro" id="IPR055197">
    <property type="entry name" value="PHDvar_NSD"/>
</dbReference>
<keyword evidence="1" id="KW-0479">Metal-binding</keyword>
<evidence type="ECO:0000256" key="3">
    <source>
        <dbReference type="ARBA" id="ARBA00022771"/>
    </source>
</evidence>
<evidence type="ECO:0000313" key="9">
    <source>
        <dbReference type="EMBL" id="KAK9831870.1"/>
    </source>
</evidence>
<dbReference type="GO" id="GO:0006338">
    <property type="term" value="P:chromatin remodeling"/>
    <property type="evidence" value="ECO:0007669"/>
    <property type="project" value="UniProtKB-ARBA"/>
</dbReference>
<dbReference type="InterPro" id="IPR019786">
    <property type="entry name" value="Zinc_finger_PHD-type_CS"/>
</dbReference>
<feature type="region of interest" description="Disordered" evidence="6">
    <location>
        <begin position="231"/>
        <end position="304"/>
    </location>
</feature>
<feature type="compositionally biased region" description="Basic and acidic residues" evidence="6">
    <location>
        <begin position="1"/>
        <end position="17"/>
    </location>
</feature>
<keyword evidence="2" id="KW-0677">Repeat</keyword>
<dbReference type="GO" id="GO:0008270">
    <property type="term" value="F:zinc ion binding"/>
    <property type="evidence" value="ECO:0007669"/>
    <property type="project" value="UniProtKB-KW"/>
</dbReference>
<organism evidence="9 10">
    <name type="scientific">Elliptochloris bilobata</name>
    <dbReference type="NCBI Taxonomy" id="381761"/>
    <lineage>
        <taxon>Eukaryota</taxon>
        <taxon>Viridiplantae</taxon>
        <taxon>Chlorophyta</taxon>
        <taxon>core chlorophytes</taxon>
        <taxon>Trebouxiophyceae</taxon>
        <taxon>Trebouxiophyceae incertae sedis</taxon>
        <taxon>Elliptochloris clade</taxon>
        <taxon>Elliptochloris</taxon>
    </lineage>
</organism>
<proteinExistence type="predicted"/>
<feature type="compositionally biased region" description="Basic and acidic residues" evidence="6">
    <location>
        <begin position="254"/>
        <end position="264"/>
    </location>
</feature>
<reference evidence="9 10" key="1">
    <citation type="journal article" date="2024" name="Nat. Commun.">
        <title>Phylogenomics reveals the evolutionary origins of lichenization in chlorophyte algae.</title>
        <authorList>
            <person name="Puginier C."/>
            <person name="Libourel C."/>
            <person name="Otte J."/>
            <person name="Skaloud P."/>
            <person name="Haon M."/>
            <person name="Grisel S."/>
            <person name="Petersen M."/>
            <person name="Berrin J.G."/>
            <person name="Delaux P.M."/>
            <person name="Dal Grande F."/>
            <person name="Keller J."/>
        </authorList>
    </citation>
    <scope>NUCLEOTIDE SEQUENCE [LARGE SCALE GENOMIC DNA]</scope>
    <source>
        <strain evidence="9 10">SAG 245.80</strain>
    </source>
</reference>
<dbReference type="SMART" id="SM00184">
    <property type="entry name" value="RING"/>
    <property type="match status" value="2"/>
</dbReference>
<evidence type="ECO:0000256" key="1">
    <source>
        <dbReference type="ARBA" id="ARBA00022723"/>
    </source>
</evidence>
<dbReference type="InterPro" id="IPR019787">
    <property type="entry name" value="Znf_PHD-finger"/>
</dbReference>
<accession>A0AAW1RCQ2</accession>
<feature type="compositionally biased region" description="Basic residues" evidence="6">
    <location>
        <begin position="240"/>
        <end position="253"/>
    </location>
</feature>
<keyword evidence="10" id="KW-1185">Reference proteome</keyword>
<evidence type="ECO:0008006" key="11">
    <source>
        <dbReference type="Google" id="ProtNLM"/>
    </source>
</evidence>
<feature type="region of interest" description="Disordered" evidence="6">
    <location>
        <begin position="1"/>
        <end position="23"/>
    </location>
</feature>
<feature type="domain" description="RING-type" evidence="8">
    <location>
        <begin position="380"/>
        <end position="439"/>
    </location>
</feature>
<dbReference type="SMART" id="SM00249">
    <property type="entry name" value="PHD"/>
    <property type="match status" value="3"/>
</dbReference>
<name>A0AAW1RCQ2_9CHLO</name>
<dbReference type="PANTHER" id="PTHR46235:SF3">
    <property type="entry name" value="PHD FINGER-CONTAINING PROTEIN DDB_G0268158"/>
    <property type="match status" value="1"/>
</dbReference>
<dbReference type="InterPro" id="IPR001965">
    <property type="entry name" value="Znf_PHD"/>
</dbReference>
<keyword evidence="4" id="KW-0862">Zinc</keyword>
<evidence type="ECO:0000259" key="8">
    <source>
        <dbReference type="PROSITE" id="PS50089"/>
    </source>
</evidence>
<dbReference type="Pfam" id="PF00628">
    <property type="entry name" value="PHD"/>
    <property type="match status" value="1"/>
</dbReference>
<dbReference type="PROSITE" id="PS50089">
    <property type="entry name" value="ZF_RING_2"/>
    <property type="match status" value="1"/>
</dbReference>
<dbReference type="PANTHER" id="PTHR46235">
    <property type="entry name" value="PHD FINGER-CONTAINING PROTEIN DDB_G0268158"/>
    <property type="match status" value="1"/>
</dbReference>
<gene>
    <name evidence="9" type="ORF">WJX81_004201</name>
</gene>
<dbReference type="CDD" id="cd15566">
    <property type="entry name" value="PHD3_NSD"/>
    <property type="match status" value="1"/>
</dbReference>
<evidence type="ECO:0000259" key="7">
    <source>
        <dbReference type="PROSITE" id="PS50016"/>
    </source>
</evidence>
<dbReference type="Pfam" id="PF23004">
    <property type="entry name" value="PHDvar_NSD"/>
    <property type="match status" value="1"/>
</dbReference>
<dbReference type="InterPro" id="IPR001841">
    <property type="entry name" value="Znf_RING"/>
</dbReference>
<evidence type="ECO:0000256" key="2">
    <source>
        <dbReference type="ARBA" id="ARBA00022737"/>
    </source>
</evidence>
<dbReference type="InterPro" id="IPR055198">
    <property type="entry name" value="NSD_PHD"/>
</dbReference>
<dbReference type="Pfam" id="PF22908">
    <property type="entry name" value="PHD_NSD"/>
    <property type="match status" value="1"/>
</dbReference>
<dbReference type="EMBL" id="JALJOU010000044">
    <property type="protein sequence ID" value="KAK9831870.1"/>
    <property type="molecule type" value="Genomic_DNA"/>
</dbReference>